<keyword evidence="3" id="KW-1185">Reference proteome</keyword>
<dbReference type="Pfam" id="PF10988">
    <property type="entry name" value="DUF2807"/>
    <property type="match status" value="1"/>
</dbReference>
<evidence type="ECO:0000313" key="3">
    <source>
        <dbReference type="Proteomes" id="UP001204144"/>
    </source>
</evidence>
<proteinExistence type="predicted"/>
<evidence type="ECO:0000259" key="1">
    <source>
        <dbReference type="Pfam" id="PF10988"/>
    </source>
</evidence>
<dbReference type="InterPro" id="IPR021255">
    <property type="entry name" value="DUF2807"/>
</dbReference>
<evidence type="ECO:0000313" key="2">
    <source>
        <dbReference type="EMBL" id="MCP9764757.1"/>
    </source>
</evidence>
<dbReference type="RefSeq" id="WP_255038448.1">
    <property type="nucleotide sequence ID" value="NZ_RJUF01000176.1"/>
</dbReference>
<dbReference type="Gene3D" id="2.160.20.120">
    <property type="match status" value="1"/>
</dbReference>
<accession>A0AAE3H5B6</accession>
<organism evidence="2 3">
    <name type="scientific">Lacihabitans soyangensis</name>
    <dbReference type="NCBI Taxonomy" id="869394"/>
    <lineage>
        <taxon>Bacteria</taxon>
        <taxon>Pseudomonadati</taxon>
        <taxon>Bacteroidota</taxon>
        <taxon>Cytophagia</taxon>
        <taxon>Cytophagales</taxon>
        <taxon>Leadbetterellaceae</taxon>
        <taxon>Lacihabitans</taxon>
    </lineage>
</organism>
<name>A0AAE3H5B6_9BACT</name>
<reference evidence="2 3" key="1">
    <citation type="submission" date="2018-11" db="EMBL/GenBank/DDBJ databases">
        <title>Novel bacteria species description.</title>
        <authorList>
            <person name="Han J.-H."/>
        </authorList>
    </citation>
    <scope>NUCLEOTIDE SEQUENCE [LARGE SCALE GENOMIC DNA]</scope>
    <source>
        <strain evidence="2 3">KCTC23259</strain>
    </source>
</reference>
<dbReference type="EMBL" id="RJUF01000176">
    <property type="protein sequence ID" value="MCP9764757.1"/>
    <property type="molecule type" value="Genomic_DNA"/>
</dbReference>
<feature type="domain" description="Putative auto-transporter adhesin head GIN" evidence="1">
    <location>
        <begin position="40"/>
        <end position="223"/>
    </location>
</feature>
<gene>
    <name evidence="2" type="ORF">EGI31_17600</name>
</gene>
<comment type="caution">
    <text evidence="2">The sequence shown here is derived from an EMBL/GenBank/DDBJ whole genome shotgun (WGS) entry which is preliminary data.</text>
</comment>
<dbReference type="AlphaFoldDB" id="A0AAE3H5B6"/>
<dbReference type="Proteomes" id="UP001204144">
    <property type="component" value="Unassembled WGS sequence"/>
</dbReference>
<sequence>MKYLLFSLTLLVFTSCDKILYEDGVPPRGYDTKDFALSSFDRVELNNAFFVTIVKSTESKVSAKGSGDDIDDLEVTVTNGKLDIRYDKRIRIKQLKRYKMELVVYTPNITEIDAKSASDTEISGFGTFNSFIASVSGASTLRLNNTVKSLTANISGASKIRLPLKVENIDAEISGASTLDGFDANSTEVFLELSGASKAEVSASKTLSVKASGASKVFYKGEPKITEDLSGGSKVSKE</sequence>
<protein>
    <submittedName>
        <fullName evidence="2">DUF2807 domain-containing protein</fullName>
    </submittedName>
</protein>
<dbReference type="PROSITE" id="PS51257">
    <property type="entry name" value="PROKAR_LIPOPROTEIN"/>
    <property type="match status" value="1"/>
</dbReference>